<sequence length="605" mass="64016">MLKPYGSWSAPSHWLRDSAPARHLDAVTPRPVGTQPQPRRFHPVSDSSVPDASITGRTTDALPSADGADRRAGGSRRPSVRERTDDEEEVEVEEGEGQQRGLVAASGHLSRILLYPVKSCAAQEVTAWPIGPTGLLYDREWALVDDSGKVLTLKQCPRMALIRPVVDLTRGTLNIHAPKDANLPPLELAIPRHFRRACHHPATLAVEAGPKPPGAVAAEVGSGGGASTRSETGLVAAAAAAETGARAKDYNAAVRHRDSVRLDAGLTLERVQVCGDTVCSDLADAYHGPEGDARIRKWFVRLLGVPCRVVQQRTGARKVRRPVGKGTKGPISSSSPSQGRSSSSTSSSSSSSQPAQQRQSKDSGNDEGTQAASGAGTNEEPSVGFANDGQYLLVSEASLSDLRMRLGFPTGVDTGGCSSGTGGSGSNAGGDGSDSREGDDLVARLRPNLVVSGFLPYEEDGWVGVRVGPLHANVLGTCPRCELLQVDPRVGVRRGAEVLVALAQYRRNGGRVQFGILLAAEPVTAGRMAQASSEIARLRAENGMAAALRRRRRRRHVLLRMLPQRTWWAGSVCEGSLKDYPSSLLGTGSFPVGQLVQHAGSLAEC</sequence>
<dbReference type="GO" id="GO:0030170">
    <property type="term" value="F:pyridoxal phosphate binding"/>
    <property type="evidence" value="ECO:0007669"/>
    <property type="project" value="InterPro"/>
</dbReference>
<gene>
    <name evidence="3" type="ORF">Vretifemale_8764</name>
    <name evidence="4" type="ORF">Vretimale_18301</name>
</gene>
<dbReference type="InterPro" id="IPR005302">
    <property type="entry name" value="MoCF_Sase_C"/>
</dbReference>
<dbReference type="EMBL" id="BNCP01000016">
    <property type="protein sequence ID" value="GIL79421.1"/>
    <property type="molecule type" value="Genomic_DNA"/>
</dbReference>
<dbReference type="GO" id="GO:0003824">
    <property type="term" value="F:catalytic activity"/>
    <property type="evidence" value="ECO:0007669"/>
    <property type="project" value="InterPro"/>
</dbReference>
<evidence type="ECO:0000313" key="3">
    <source>
        <dbReference type="EMBL" id="GIL79421.1"/>
    </source>
</evidence>
<dbReference type="EMBL" id="BNCQ01000066">
    <property type="protein sequence ID" value="GIM15531.1"/>
    <property type="molecule type" value="Genomic_DNA"/>
</dbReference>
<feature type="region of interest" description="Disordered" evidence="1">
    <location>
        <begin position="412"/>
        <end position="439"/>
    </location>
</feature>
<evidence type="ECO:0000256" key="1">
    <source>
        <dbReference type="SAM" id="MobiDB-lite"/>
    </source>
</evidence>
<dbReference type="SUPFAM" id="SSF141673">
    <property type="entry name" value="MOSC N-terminal domain-like"/>
    <property type="match status" value="1"/>
</dbReference>
<protein>
    <recommendedName>
        <fullName evidence="2">MOSC domain-containing protein</fullName>
    </recommendedName>
</protein>
<accession>A0A8J4FM01</accession>
<feature type="compositionally biased region" description="Gly residues" evidence="1">
    <location>
        <begin position="413"/>
        <end position="432"/>
    </location>
</feature>
<dbReference type="InterPro" id="IPR005303">
    <property type="entry name" value="MOCOS_middle"/>
</dbReference>
<feature type="region of interest" description="Disordered" evidence="1">
    <location>
        <begin position="1"/>
        <end position="99"/>
    </location>
</feature>
<evidence type="ECO:0000259" key="2">
    <source>
        <dbReference type="PROSITE" id="PS51340"/>
    </source>
</evidence>
<feature type="compositionally biased region" description="Acidic residues" evidence="1">
    <location>
        <begin position="85"/>
        <end position="96"/>
    </location>
</feature>
<evidence type="ECO:0000313" key="5">
    <source>
        <dbReference type="Proteomes" id="UP000747110"/>
    </source>
</evidence>
<proteinExistence type="predicted"/>
<dbReference type="PANTHER" id="PTHR14237">
    <property type="entry name" value="MOLYBDOPTERIN COFACTOR SULFURASE MOSC"/>
    <property type="match status" value="1"/>
</dbReference>
<dbReference type="Pfam" id="PF03476">
    <property type="entry name" value="MOSC_N"/>
    <property type="match status" value="1"/>
</dbReference>
<dbReference type="Pfam" id="PF03473">
    <property type="entry name" value="MOSC"/>
    <property type="match status" value="1"/>
</dbReference>
<feature type="compositionally biased region" description="Basic and acidic residues" evidence="1">
    <location>
        <begin position="14"/>
        <end position="25"/>
    </location>
</feature>
<comment type="caution">
    <text evidence="3">The sequence shown here is derived from an EMBL/GenBank/DDBJ whole genome shotgun (WGS) entry which is preliminary data.</text>
</comment>
<reference evidence="3" key="1">
    <citation type="journal article" date="2021" name="Proc. Natl. Acad. Sci. U.S.A.">
        <title>Three genomes in the algal genus Volvox reveal the fate of a haploid sex-determining region after a transition to homothallism.</title>
        <authorList>
            <person name="Yamamoto K."/>
            <person name="Hamaji T."/>
            <person name="Kawai-Toyooka H."/>
            <person name="Matsuzaki R."/>
            <person name="Takahashi F."/>
            <person name="Nishimura Y."/>
            <person name="Kawachi M."/>
            <person name="Noguchi H."/>
            <person name="Minakuchi Y."/>
            <person name="Umen J.G."/>
            <person name="Toyoda A."/>
            <person name="Nozaki H."/>
        </authorList>
    </citation>
    <scope>NUCLEOTIDE SEQUENCE</scope>
    <source>
        <strain evidence="4">NIES-3785</strain>
        <strain evidence="3">NIES-3786</strain>
    </source>
</reference>
<dbReference type="Proteomes" id="UP000747110">
    <property type="component" value="Unassembled WGS sequence"/>
</dbReference>
<feature type="compositionally biased region" description="Polar residues" evidence="1">
    <location>
        <begin position="366"/>
        <end position="380"/>
    </location>
</feature>
<feature type="region of interest" description="Disordered" evidence="1">
    <location>
        <begin position="311"/>
        <end position="384"/>
    </location>
</feature>
<dbReference type="GO" id="GO:0030151">
    <property type="term" value="F:molybdenum ion binding"/>
    <property type="evidence" value="ECO:0007669"/>
    <property type="project" value="InterPro"/>
</dbReference>
<dbReference type="AlphaFoldDB" id="A0A8J4FM01"/>
<keyword evidence="5" id="KW-1185">Reference proteome</keyword>
<dbReference type="PROSITE" id="PS51340">
    <property type="entry name" value="MOSC"/>
    <property type="match status" value="1"/>
</dbReference>
<feature type="domain" description="MOSC" evidence="2">
    <location>
        <begin position="349"/>
        <end position="538"/>
    </location>
</feature>
<dbReference type="PANTHER" id="PTHR14237:SF19">
    <property type="entry name" value="MITOCHONDRIAL AMIDOXIME REDUCING COMPONENT 1"/>
    <property type="match status" value="1"/>
</dbReference>
<dbReference type="OrthoDB" id="10264306at2759"/>
<feature type="compositionally biased region" description="Low complexity" evidence="1">
    <location>
        <begin position="332"/>
        <end position="358"/>
    </location>
</feature>
<dbReference type="Proteomes" id="UP000722791">
    <property type="component" value="Unassembled WGS sequence"/>
</dbReference>
<name>A0A8J4FM01_9CHLO</name>
<feature type="compositionally biased region" description="Polar residues" evidence="1">
    <location>
        <begin position="45"/>
        <end position="58"/>
    </location>
</feature>
<evidence type="ECO:0000313" key="4">
    <source>
        <dbReference type="EMBL" id="GIM15531.1"/>
    </source>
</evidence>
<organism evidence="3 5">
    <name type="scientific">Volvox reticuliferus</name>
    <dbReference type="NCBI Taxonomy" id="1737510"/>
    <lineage>
        <taxon>Eukaryota</taxon>
        <taxon>Viridiplantae</taxon>
        <taxon>Chlorophyta</taxon>
        <taxon>core chlorophytes</taxon>
        <taxon>Chlorophyceae</taxon>
        <taxon>CS clade</taxon>
        <taxon>Chlamydomonadales</taxon>
        <taxon>Volvocaceae</taxon>
        <taxon>Volvox</taxon>
    </lineage>
</organism>